<feature type="domain" description="AMP-dependent synthetase/ligase" evidence="3">
    <location>
        <begin position="13"/>
        <end position="370"/>
    </location>
</feature>
<keyword evidence="2 5" id="KW-0436">Ligase</keyword>
<accession>A0A848KSP6</accession>
<proteinExistence type="inferred from homology"/>
<dbReference type="GO" id="GO:0031956">
    <property type="term" value="F:medium-chain fatty acid-CoA ligase activity"/>
    <property type="evidence" value="ECO:0007669"/>
    <property type="project" value="TreeGrafter"/>
</dbReference>
<comment type="similarity">
    <text evidence="1">Belongs to the ATP-dependent AMP-binding enzyme family.</text>
</comment>
<evidence type="ECO:0000313" key="6">
    <source>
        <dbReference type="Proteomes" id="UP000550729"/>
    </source>
</evidence>
<dbReference type="Pfam" id="PF13193">
    <property type="entry name" value="AMP-binding_C"/>
    <property type="match status" value="1"/>
</dbReference>
<dbReference type="SUPFAM" id="SSF56801">
    <property type="entry name" value="Acetyl-CoA synthetase-like"/>
    <property type="match status" value="1"/>
</dbReference>
<dbReference type="EMBL" id="JABBNB010000008">
    <property type="protein sequence ID" value="NMO01460.1"/>
    <property type="molecule type" value="Genomic_DNA"/>
</dbReference>
<dbReference type="GO" id="GO:0006631">
    <property type="term" value="P:fatty acid metabolic process"/>
    <property type="evidence" value="ECO:0007669"/>
    <property type="project" value="TreeGrafter"/>
</dbReference>
<dbReference type="Gene3D" id="3.40.50.12780">
    <property type="entry name" value="N-terminal domain of ligase-like"/>
    <property type="match status" value="1"/>
</dbReference>
<dbReference type="Proteomes" id="UP000550729">
    <property type="component" value="Unassembled WGS sequence"/>
</dbReference>
<dbReference type="Pfam" id="PF00501">
    <property type="entry name" value="AMP-binding"/>
    <property type="match status" value="1"/>
</dbReference>
<sequence>MTMAESLTSLLNERIAHSSDKVALRFGSSALTWGEIAAHVRAFVTSLDELPIVAQRRMVFLGKNSPACFVALFGSSIARLVYVPVNWRLAAAEIESLLDDVDPCLVVVDREFSGTVDLWNRRRAERVPVQFSDSLWGSVVEPVRSSLPMRSESVDIAFQLYTSGTTGEPKGAMFDNGRNIVTLTTEIAPMWGFRHDDVSLACLPLFHMGGLAWAIAGVASDVTTVLVADFDPESLIDIGVRERVTTAFFVPAMITALLAFGERLSELTYLRRITYSGAPIAPAVVGDAMKLIDCEFAQIYGLTEATGAFAQLDPVDHDPHGPRRRLLLSAGRPYPWVQVRVVDPVTEAVVPDGQPGEIWIRSSQTLVGYFGKPEETRSVLTRDSWLRTGDIGRIEDGYIFLLDRAKDVIISGGENVYPVEIEKVLAGYAPVAEAAVIGVPSAKWGETVKAVVVARSGYIVDPAELIAYTRSQLASFKCPTSVDVVMDLPRTATGKVRKGELREQYWSELDRRIN</sequence>
<dbReference type="Gene3D" id="3.30.300.30">
    <property type="match status" value="1"/>
</dbReference>
<organism evidence="5 6">
    <name type="scientific">Gordonia asplenii</name>
    <dbReference type="NCBI Taxonomy" id="2725283"/>
    <lineage>
        <taxon>Bacteria</taxon>
        <taxon>Bacillati</taxon>
        <taxon>Actinomycetota</taxon>
        <taxon>Actinomycetes</taxon>
        <taxon>Mycobacteriales</taxon>
        <taxon>Gordoniaceae</taxon>
        <taxon>Gordonia</taxon>
    </lineage>
</organism>
<dbReference type="FunFam" id="3.30.300.30:FF:000008">
    <property type="entry name" value="2,3-dihydroxybenzoate-AMP ligase"/>
    <property type="match status" value="1"/>
</dbReference>
<evidence type="ECO:0000259" key="4">
    <source>
        <dbReference type="Pfam" id="PF13193"/>
    </source>
</evidence>
<evidence type="ECO:0000256" key="1">
    <source>
        <dbReference type="ARBA" id="ARBA00006432"/>
    </source>
</evidence>
<protein>
    <submittedName>
        <fullName evidence="5">Long-chain fatty acid--CoA ligase</fullName>
    </submittedName>
</protein>
<dbReference type="InterPro" id="IPR045851">
    <property type="entry name" value="AMP-bd_C_sf"/>
</dbReference>
<dbReference type="PANTHER" id="PTHR43201">
    <property type="entry name" value="ACYL-COA SYNTHETASE"/>
    <property type="match status" value="1"/>
</dbReference>
<evidence type="ECO:0000256" key="2">
    <source>
        <dbReference type="ARBA" id="ARBA00022598"/>
    </source>
</evidence>
<dbReference type="RefSeq" id="WP_170193970.1">
    <property type="nucleotide sequence ID" value="NZ_JABBNB010000008.1"/>
</dbReference>
<dbReference type="PANTHER" id="PTHR43201:SF5">
    <property type="entry name" value="MEDIUM-CHAIN ACYL-COA LIGASE ACSF2, MITOCHONDRIAL"/>
    <property type="match status" value="1"/>
</dbReference>
<dbReference type="InterPro" id="IPR025110">
    <property type="entry name" value="AMP-bd_C"/>
</dbReference>
<evidence type="ECO:0000259" key="3">
    <source>
        <dbReference type="Pfam" id="PF00501"/>
    </source>
</evidence>
<reference evidence="5 6" key="1">
    <citation type="submission" date="2020-04" db="EMBL/GenBank/DDBJ databases">
        <title>Gordonia sp. nov. TBRC 11910.</title>
        <authorList>
            <person name="Suriyachadkun C."/>
        </authorList>
    </citation>
    <scope>NUCLEOTIDE SEQUENCE [LARGE SCALE GENOMIC DNA]</scope>
    <source>
        <strain evidence="5 6">TBRC 11910</strain>
    </source>
</reference>
<feature type="domain" description="AMP-binding enzyme C-terminal" evidence="4">
    <location>
        <begin position="420"/>
        <end position="495"/>
    </location>
</feature>
<evidence type="ECO:0000313" key="5">
    <source>
        <dbReference type="EMBL" id="NMO01460.1"/>
    </source>
</evidence>
<dbReference type="AlphaFoldDB" id="A0A848KSP6"/>
<name>A0A848KSP6_9ACTN</name>
<dbReference type="InterPro" id="IPR042099">
    <property type="entry name" value="ANL_N_sf"/>
</dbReference>
<gene>
    <name evidence="5" type="ORF">HH308_09550</name>
</gene>
<keyword evidence="6" id="KW-1185">Reference proteome</keyword>
<dbReference type="InterPro" id="IPR000873">
    <property type="entry name" value="AMP-dep_synth/lig_dom"/>
</dbReference>
<comment type="caution">
    <text evidence="5">The sequence shown here is derived from an EMBL/GenBank/DDBJ whole genome shotgun (WGS) entry which is preliminary data.</text>
</comment>